<feature type="domain" description="TonB C-terminal" evidence="5">
    <location>
        <begin position="83"/>
        <end position="175"/>
    </location>
</feature>
<protein>
    <submittedName>
        <fullName evidence="6">Protein TonB</fullName>
    </submittedName>
</protein>
<accession>A0A238YUE9</accession>
<evidence type="ECO:0000259" key="5">
    <source>
        <dbReference type="PROSITE" id="PS52015"/>
    </source>
</evidence>
<dbReference type="GO" id="GO:0055085">
    <property type="term" value="P:transmembrane transport"/>
    <property type="evidence" value="ECO:0007669"/>
    <property type="project" value="InterPro"/>
</dbReference>
<evidence type="ECO:0000256" key="1">
    <source>
        <dbReference type="ARBA" id="ARBA00004167"/>
    </source>
</evidence>
<dbReference type="InterPro" id="IPR037682">
    <property type="entry name" value="TonB_C"/>
</dbReference>
<evidence type="ECO:0000256" key="2">
    <source>
        <dbReference type="ARBA" id="ARBA00022692"/>
    </source>
</evidence>
<dbReference type="RefSeq" id="WP_089272332.1">
    <property type="nucleotide sequence ID" value="NZ_FZOC01000002.1"/>
</dbReference>
<dbReference type="EMBL" id="FZOC01000002">
    <property type="protein sequence ID" value="SNR74331.1"/>
    <property type="molecule type" value="Genomic_DNA"/>
</dbReference>
<dbReference type="PROSITE" id="PS52015">
    <property type="entry name" value="TONB_CTD"/>
    <property type="match status" value="1"/>
</dbReference>
<evidence type="ECO:0000256" key="4">
    <source>
        <dbReference type="ARBA" id="ARBA00023136"/>
    </source>
</evidence>
<dbReference type="Gene3D" id="3.30.1150.10">
    <property type="match status" value="1"/>
</dbReference>
<proteinExistence type="predicted"/>
<dbReference type="GO" id="GO:0016020">
    <property type="term" value="C:membrane"/>
    <property type="evidence" value="ECO:0007669"/>
    <property type="project" value="UniProtKB-SubCell"/>
</dbReference>
<sequence length="175" mass="18552">MTSSPVLNACVAVSLCAHVLLFQLRWTSEACSGGEQLLIPADFDVAVMPSGDALSLGQAADPTEDGDKGEKGQASRQRQALRQFTASVCKAIEQRKFQPSRQGLEDLIGNASYAFTIMADGSFADLRLVRGSGVARLDQTALLAIHAASGVVKRPKITGSAPLHISVTVKYQHSL</sequence>
<name>A0A238YUE9_9BACT</name>
<evidence type="ECO:0000313" key="7">
    <source>
        <dbReference type="Proteomes" id="UP000198324"/>
    </source>
</evidence>
<dbReference type="InterPro" id="IPR006260">
    <property type="entry name" value="TonB/TolA_C"/>
</dbReference>
<reference evidence="6 7" key="1">
    <citation type="submission" date="2017-06" db="EMBL/GenBank/DDBJ databases">
        <authorList>
            <person name="Kim H.J."/>
            <person name="Triplett B.A."/>
        </authorList>
    </citation>
    <scope>NUCLEOTIDE SEQUENCE [LARGE SCALE GENOMIC DNA]</scope>
    <source>
        <strain evidence="6 7">DSM 13116</strain>
    </source>
</reference>
<dbReference type="NCBIfam" id="TIGR01352">
    <property type="entry name" value="tonB_Cterm"/>
    <property type="match status" value="1"/>
</dbReference>
<keyword evidence="4" id="KW-0472">Membrane</keyword>
<dbReference type="Pfam" id="PF13103">
    <property type="entry name" value="TonB_2"/>
    <property type="match status" value="1"/>
</dbReference>
<evidence type="ECO:0000313" key="6">
    <source>
        <dbReference type="EMBL" id="SNR74331.1"/>
    </source>
</evidence>
<comment type="subcellular location">
    <subcellularLocation>
        <location evidence="1">Membrane</location>
        <topology evidence="1">Single-pass membrane protein</topology>
    </subcellularLocation>
</comment>
<dbReference type="SUPFAM" id="SSF74653">
    <property type="entry name" value="TolA/TonB C-terminal domain"/>
    <property type="match status" value="1"/>
</dbReference>
<keyword evidence="7" id="KW-1185">Reference proteome</keyword>
<gene>
    <name evidence="6" type="ORF">SAMN04488503_0978</name>
</gene>
<organism evidence="6 7">
    <name type="scientific">Humidesulfovibrio mexicanus</name>
    <dbReference type="NCBI Taxonomy" id="147047"/>
    <lineage>
        <taxon>Bacteria</taxon>
        <taxon>Pseudomonadati</taxon>
        <taxon>Thermodesulfobacteriota</taxon>
        <taxon>Desulfovibrionia</taxon>
        <taxon>Desulfovibrionales</taxon>
        <taxon>Desulfovibrionaceae</taxon>
        <taxon>Humidesulfovibrio</taxon>
    </lineage>
</organism>
<dbReference type="Proteomes" id="UP000198324">
    <property type="component" value="Unassembled WGS sequence"/>
</dbReference>
<evidence type="ECO:0000256" key="3">
    <source>
        <dbReference type="ARBA" id="ARBA00022989"/>
    </source>
</evidence>
<keyword evidence="2" id="KW-0812">Transmembrane</keyword>
<dbReference type="AlphaFoldDB" id="A0A238YUE9"/>
<dbReference type="OrthoDB" id="5459717at2"/>
<keyword evidence="3" id="KW-1133">Transmembrane helix</keyword>